<gene>
    <name evidence="2" type="ORF">SAMN05421739_101910</name>
</gene>
<keyword evidence="1" id="KW-0472">Membrane</keyword>
<organism evidence="2 3">
    <name type="scientific">Pontibacter chinhatensis</name>
    <dbReference type="NCBI Taxonomy" id="1436961"/>
    <lineage>
        <taxon>Bacteria</taxon>
        <taxon>Pseudomonadati</taxon>
        <taxon>Bacteroidota</taxon>
        <taxon>Cytophagia</taxon>
        <taxon>Cytophagales</taxon>
        <taxon>Hymenobacteraceae</taxon>
        <taxon>Pontibacter</taxon>
    </lineage>
</organism>
<evidence type="ECO:0000313" key="3">
    <source>
        <dbReference type="Proteomes" id="UP000198724"/>
    </source>
</evidence>
<accession>A0A1I2P1U9</accession>
<feature type="transmembrane region" description="Helical" evidence="1">
    <location>
        <begin position="46"/>
        <end position="65"/>
    </location>
</feature>
<reference evidence="3" key="1">
    <citation type="submission" date="2016-10" db="EMBL/GenBank/DDBJ databases">
        <authorList>
            <person name="Varghese N."/>
            <person name="Submissions S."/>
        </authorList>
    </citation>
    <scope>NUCLEOTIDE SEQUENCE [LARGE SCALE GENOMIC DNA]</scope>
    <source>
        <strain evidence="3">LP51</strain>
    </source>
</reference>
<dbReference type="STRING" id="1436961.SAMN05421739_101910"/>
<dbReference type="EMBL" id="FOOT01000001">
    <property type="protein sequence ID" value="SFG10054.1"/>
    <property type="molecule type" value="Genomic_DNA"/>
</dbReference>
<evidence type="ECO:0000256" key="1">
    <source>
        <dbReference type="SAM" id="Phobius"/>
    </source>
</evidence>
<evidence type="ECO:0000313" key="2">
    <source>
        <dbReference type="EMBL" id="SFG10054.1"/>
    </source>
</evidence>
<keyword evidence="1" id="KW-1133">Transmembrane helix</keyword>
<keyword evidence="1" id="KW-0812">Transmembrane</keyword>
<feature type="transmembrane region" description="Helical" evidence="1">
    <location>
        <begin position="85"/>
        <end position="108"/>
    </location>
</feature>
<dbReference type="RefSeq" id="WP_092099271.1">
    <property type="nucleotide sequence ID" value="NZ_FOOT01000001.1"/>
</dbReference>
<proteinExistence type="predicted"/>
<sequence length="113" mass="13269">MKLIYSYTVLSLVVLAIILLYSKAYYHFQLRRRLNPELADAKFLHLYFNPILFYGNIGLFFPIYIKFKDFEDPETNRLQNKVMLYVNLFWISFGGVIALVFVAAILGVNEVTF</sequence>
<dbReference type="Proteomes" id="UP000198724">
    <property type="component" value="Unassembled WGS sequence"/>
</dbReference>
<dbReference type="AlphaFoldDB" id="A0A1I2P1U9"/>
<feature type="transmembrane region" description="Helical" evidence="1">
    <location>
        <begin position="6"/>
        <end position="26"/>
    </location>
</feature>
<name>A0A1I2P1U9_9BACT</name>
<protein>
    <submittedName>
        <fullName evidence="2">Uncharacterized protein</fullName>
    </submittedName>
</protein>
<keyword evidence="3" id="KW-1185">Reference proteome</keyword>